<dbReference type="STRING" id="133381.A0A2T9ZEU6"/>
<comment type="caution">
    <text evidence="5">The sequence shown here is derived from an EMBL/GenBank/DDBJ whole genome shotgun (WGS) entry which is preliminary data.</text>
</comment>
<dbReference type="InterPro" id="IPR038324">
    <property type="entry name" value="Rpb4/RPC9_sf"/>
</dbReference>
<evidence type="ECO:0000313" key="6">
    <source>
        <dbReference type="Proteomes" id="UP000245609"/>
    </source>
</evidence>
<evidence type="ECO:0000256" key="1">
    <source>
        <dbReference type="ARBA" id="ARBA00004123"/>
    </source>
</evidence>
<dbReference type="OrthoDB" id="2186918at2759"/>
<dbReference type="GO" id="GO:0005634">
    <property type="term" value="C:nucleus"/>
    <property type="evidence" value="ECO:0007669"/>
    <property type="project" value="UniProtKB-SubCell"/>
</dbReference>
<dbReference type="InterPro" id="IPR010997">
    <property type="entry name" value="HRDC-like_sf"/>
</dbReference>
<proteinExistence type="inferred from homology"/>
<dbReference type="SUPFAM" id="SSF47819">
    <property type="entry name" value="HRDC-like"/>
    <property type="match status" value="1"/>
</dbReference>
<dbReference type="Gene3D" id="1.20.1250.40">
    <property type="match status" value="1"/>
</dbReference>
<dbReference type="SMART" id="SM00657">
    <property type="entry name" value="RPOL4c"/>
    <property type="match status" value="1"/>
</dbReference>
<dbReference type="EMBL" id="MBFS01000277">
    <property type="protein sequence ID" value="PVV03112.1"/>
    <property type="molecule type" value="Genomic_DNA"/>
</dbReference>
<dbReference type="InterPro" id="IPR005574">
    <property type="entry name" value="Rpb4/RPC9"/>
</dbReference>
<dbReference type="PANTHER" id="PTHR21297">
    <property type="entry name" value="DNA-DIRECTED RNA POLYMERASE II"/>
    <property type="match status" value="1"/>
</dbReference>
<evidence type="ECO:0000256" key="2">
    <source>
        <dbReference type="ARBA" id="ARBA00023242"/>
    </source>
</evidence>
<gene>
    <name evidence="5" type="ORF">BB560_002420</name>
</gene>
<dbReference type="GO" id="GO:0006352">
    <property type="term" value="P:DNA-templated transcription initiation"/>
    <property type="evidence" value="ECO:0007669"/>
    <property type="project" value="InterPro"/>
</dbReference>
<keyword evidence="6" id="KW-1185">Reference proteome</keyword>
<comment type="similarity">
    <text evidence="3">Belongs to the eukaryotic RPB4 RNA polymerase subunit family.</text>
</comment>
<feature type="domain" description="RNA polymerase Rpb4/RPC9 core" evidence="4">
    <location>
        <begin position="20"/>
        <end position="135"/>
    </location>
</feature>
<comment type="subcellular location">
    <subcellularLocation>
        <location evidence="1">Nucleus</location>
    </subcellularLocation>
</comment>
<organism evidence="5 6">
    <name type="scientific">Smittium megazygosporum</name>
    <dbReference type="NCBI Taxonomy" id="133381"/>
    <lineage>
        <taxon>Eukaryota</taxon>
        <taxon>Fungi</taxon>
        <taxon>Fungi incertae sedis</taxon>
        <taxon>Zoopagomycota</taxon>
        <taxon>Kickxellomycotina</taxon>
        <taxon>Harpellomycetes</taxon>
        <taxon>Harpellales</taxon>
        <taxon>Legeriomycetaceae</taxon>
        <taxon>Smittium</taxon>
    </lineage>
</organism>
<dbReference type="GO" id="GO:0030880">
    <property type="term" value="C:RNA polymerase complex"/>
    <property type="evidence" value="ECO:0007669"/>
    <property type="project" value="InterPro"/>
</dbReference>
<dbReference type="Pfam" id="PF03874">
    <property type="entry name" value="RNA_pol_Rpb4"/>
    <property type="match status" value="1"/>
</dbReference>
<keyword evidence="2" id="KW-0539">Nucleus</keyword>
<dbReference type="GO" id="GO:0000166">
    <property type="term" value="F:nucleotide binding"/>
    <property type="evidence" value="ECO:0007669"/>
    <property type="project" value="InterPro"/>
</dbReference>
<dbReference type="InterPro" id="IPR045222">
    <property type="entry name" value="Rpb4-like"/>
</dbReference>
<evidence type="ECO:0000259" key="4">
    <source>
        <dbReference type="SMART" id="SM00657"/>
    </source>
</evidence>
<protein>
    <recommendedName>
        <fullName evidence="4">RNA polymerase Rpb4/RPC9 core domain-containing protein</fullName>
    </recommendedName>
</protein>
<name>A0A2T9ZEU6_9FUNG</name>
<dbReference type="AlphaFoldDB" id="A0A2T9ZEU6"/>
<evidence type="ECO:0000256" key="3">
    <source>
        <dbReference type="ARBA" id="ARBA00025724"/>
    </source>
</evidence>
<evidence type="ECO:0000313" key="5">
    <source>
        <dbReference type="EMBL" id="PVV03112.1"/>
    </source>
</evidence>
<accession>A0A2T9ZEU6</accession>
<dbReference type="InterPro" id="IPR006590">
    <property type="entry name" value="RNA_pol_Rpb4/RPC9_core"/>
</dbReference>
<sequence>MSFGQRHTEDEDASLLKLGPDFQNADCLLISEVKILLETQRNAKIKENKKISDIIQKTLPYTQKFSHFNNQYSAREARKVLSTVELSSFEIAQLGNLGCSEPAEAKSLIPSLIGKIDDESLDHVLKQLQSINKFQS</sequence>
<dbReference type="Proteomes" id="UP000245609">
    <property type="component" value="Unassembled WGS sequence"/>
</dbReference>
<reference evidence="5 6" key="1">
    <citation type="journal article" date="2018" name="MBio">
        <title>Comparative Genomics Reveals the Core Gene Toolbox for the Fungus-Insect Symbiosis.</title>
        <authorList>
            <person name="Wang Y."/>
            <person name="Stata M."/>
            <person name="Wang W."/>
            <person name="Stajich J.E."/>
            <person name="White M.M."/>
            <person name="Moncalvo J.M."/>
        </authorList>
    </citation>
    <scope>NUCLEOTIDE SEQUENCE [LARGE SCALE GENOMIC DNA]</scope>
    <source>
        <strain evidence="5 6">SC-DP-2</strain>
    </source>
</reference>